<protein>
    <submittedName>
        <fullName evidence="3">STAS domain-containing protein</fullName>
    </submittedName>
</protein>
<dbReference type="EMBL" id="JBBYAF010000046">
    <property type="protein sequence ID" value="MEL3974225.1"/>
    <property type="molecule type" value="Genomic_DNA"/>
</dbReference>
<dbReference type="RefSeq" id="WP_341985745.1">
    <property type="nucleotide sequence ID" value="NZ_JBBYAF010000046.1"/>
</dbReference>
<comment type="caution">
    <text evidence="3">The sequence shown here is derived from an EMBL/GenBank/DDBJ whole genome shotgun (WGS) entry which is preliminary data.</text>
</comment>
<dbReference type="Gene3D" id="3.30.750.24">
    <property type="entry name" value="STAS domain"/>
    <property type="match status" value="1"/>
</dbReference>
<dbReference type="Proteomes" id="UP001389717">
    <property type="component" value="Unassembled WGS sequence"/>
</dbReference>
<organism evidence="3 4">
    <name type="scientific">Rossellomorea oryzaecorticis</name>
    <dbReference type="NCBI Taxonomy" id="1396505"/>
    <lineage>
        <taxon>Bacteria</taxon>
        <taxon>Bacillati</taxon>
        <taxon>Bacillota</taxon>
        <taxon>Bacilli</taxon>
        <taxon>Bacillales</taxon>
        <taxon>Bacillaceae</taxon>
        <taxon>Rossellomorea</taxon>
    </lineage>
</organism>
<dbReference type="Pfam" id="PF01740">
    <property type="entry name" value="STAS"/>
    <property type="match status" value="1"/>
</dbReference>
<reference evidence="3 4" key="1">
    <citation type="submission" date="2024-04" db="EMBL/GenBank/DDBJ databases">
        <title>Bacillus oryzaecorticis sp. nov., a moderately halophilic bacterium isolated from rice husks.</title>
        <authorList>
            <person name="Zhu H.-S."/>
        </authorList>
    </citation>
    <scope>NUCLEOTIDE SEQUENCE [LARGE SCALE GENOMIC DNA]</scope>
    <source>
        <strain evidence="3 4">ZC255</strain>
    </source>
</reference>
<name>A0ABU9KFR3_9BACI</name>
<keyword evidence="4" id="KW-1185">Reference proteome</keyword>
<dbReference type="InterPro" id="IPR002645">
    <property type="entry name" value="STAS_dom"/>
</dbReference>
<dbReference type="CDD" id="cd07041">
    <property type="entry name" value="STAS_RsbR_RsbS_like"/>
    <property type="match status" value="1"/>
</dbReference>
<dbReference type="SUPFAM" id="SSF52091">
    <property type="entry name" value="SpoIIaa-like"/>
    <property type="match status" value="1"/>
</dbReference>
<dbReference type="InterPro" id="IPR051932">
    <property type="entry name" value="Bact_StressResp_Reg"/>
</dbReference>
<evidence type="ECO:0000313" key="3">
    <source>
        <dbReference type="EMBL" id="MEL3974225.1"/>
    </source>
</evidence>
<evidence type="ECO:0000259" key="2">
    <source>
        <dbReference type="PROSITE" id="PS50801"/>
    </source>
</evidence>
<proteinExistence type="predicted"/>
<sequence length="280" mass="31839">MIKHIKNIGQAIIEKKYEIAKEVHEKRFSEIPVEERKKILAIEKEILEIRAHFIAIFGKALADFENKEHYYDVLSQWGKDTGEQIYNMGVPLDEALKDTNHYRGAIWKEIKQQAYQHDMSLDTVFEAQEILDPLLDQAVYSFSLRYVTFHKETLDNANSAFMELSVPVVPLITGVAVLPLIGNIDTQRAQLIMEEALLQANKLKLNKLFIDLSGVAIVDTMVADRIFMVISALKLLGVHTILTGIRPEIAQTITQIGINFSHVEIKANLQQAIEEMKTLV</sequence>
<gene>
    <name evidence="3" type="ORF">AAEO50_18215</name>
</gene>
<feature type="domain" description="STAS" evidence="2">
    <location>
        <begin position="165"/>
        <end position="276"/>
    </location>
</feature>
<dbReference type="PANTHER" id="PTHR33745:SF3">
    <property type="entry name" value="RSBT CO-ANTAGONIST PROTEIN RSBRC"/>
    <property type="match status" value="1"/>
</dbReference>
<dbReference type="PANTHER" id="PTHR33745">
    <property type="entry name" value="RSBT ANTAGONIST PROTEIN RSBS-RELATED"/>
    <property type="match status" value="1"/>
</dbReference>
<evidence type="ECO:0000256" key="1">
    <source>
        <dbReference type="ARBA" id="ARBA00022553"/>
    </source>
</evidence>
<keyword evidence="1" id="KW-0597">Phosphoprotein</keyword>
<dbReference type="PROSITE" id="PS50801">
    <property type="entry name" value="STAS"/>
    <property type="match status" value="1"/>
</dbReference>
<evidence type="ECO:0000313" key="4">
    <source>
        <dbReference type="Proteomes" id="UP001389717"/>
    </source>
</evidence>
<dbReference type="InterPro" id="IPR036513">
    <property type="entry name" value="STAS_dom_sf"/>
</dbReference>
<accession>A0ABU9KFR3</accession>